<dbReference type="AlphaFoldDB" id="A0A6S6UME3"/>
<gene>
    <name evidence="2" type="ORF">HELGO_WM25945</name>
</gene>
<dbReference type="InterPro" id="IPR027417">
    <property type="entry name" value="P-loop_NTPase"/>
</dbReference>
<feature type="region of interest" description="Disordered" evidence="1">
    <location>
        <begin position="702"/>
        <end position="721"/>
    </location>
</feature>
<evidence type="ECO:0000313" key="2">
    <source>
        <dbReference type="EMBL" id="CAA6830570.1"/>
    </source>
</evidence>
<name>A0A6S6UME3_9GAMM</name>
<protein>
    <submittedName>
        <fullName evidence="2">Uncharacterized protein</fullName>
    </submittedName>
</protein>
<accession>A0A6S6UME3</accession>
<dbReference type="Gene3D" id="3.40.50.300">
    <property type="entry name" value="P-loop containing nucleotide triphosphate hydrolases"/>
    <property type="match status" value="1"/>
</dbReference>
<proteinExistence type="predicted"/>
<organism evidence="2">
    <name type="scientific">uncultured Thiotrichaceae bacterium</name>
    <dbReference type="NCBI Taxonomy" id="298394"/>
    <lineage>
        <taxon>Bacteria</taxon>
        <taxon>Pseudomonadati</taxon>
        <taxon>Pseudomonadota</taxon>
        <taxon>Gammaproteobacteria</taxon>
        <taxon>Thiotrichales</taxon>
        <taxon>Thiotrichaceae</taxon>
        <taxon>environmental samples</taxon>
    </lineage>
</organism>
<reference evidence="2" key="1">
    <citation type="submission" date="2020-01" db="EMBL/GenBank/DDBJ databases">
        <authorList>
            <person name="Meier V. D."/>
            <person name="Meier V D."/>
        </authorList>
    </citation>
    <scope>NUCLEOTIDE SEQUENCE</scope>
    <source>
        <strain evidence="2">HLG_WM_MAG_09</strain>
    </source>
</reference>
<dbReference type="SUPFAM" id="SSF52540">
    <property type="entry name" value="P-loop containing nucleoside triphosphate hydrolases"/>
    <property type="match status" value="2"/>
</dbReference>
<evidence type="ECO:0000256" key="1">
    <source>
        <dbReference type="SAM" id="MobiDB-lite"/>
    </source>
</evidence>
<dbReference type="EMBL" id="CACVAT010000602">
    <property type="protein sequence ID" value="CAA6830570.1"/>
    <property type="molecule type" value="Genomic_DNA"/>
</dbReference>
<dbReference type="Pfam" id="PF13245">
    <property type="entry name" value="AAA_19"/>
    <property type="match status" value="1"/>
</dbReference>
<sequence>MKLKSVQSKDIVLDPTQKKAADAFKTGMNYAVSGKGGTGKTFTTLHASMQTIHDYPLMFTKGDNFYKDRGIDPEHKYIRAGVPGVLYVSYTNPAVTVLRRNIDTSQLVMSYVSPVTGEHTVRKITPADLAMTVNKLLQFRPADAETAANKGLSTGTFYPYRDKHNKLPLELTTIVLDEVGLLEICLTLQLMDAIVLQNVQFIFIGDICQTGASYGPSTLIRALFKLPRIAFDKTYRFSGALLQFANEINDGHVEGVEGSQLLRKSKNSSGDTDVVNVNFFTPAEENSTDKALDRIKTALYKLVAGGRMCLYTDLFIVPQKTQELSGNNIMGALFSLLDVVHGRPTFYLNTNSDPIILAVGDSILYDNKVGMVLDIGKNTGYVGDKPQEPMYVTTRDPETWTLLYDKEHMNTVDQIVVGHKGNMATQILDKEINKPNDQYDFLGGAMADLDMPDSTLEYTSKEDEEDAGTRQLTNEMMVLDMTQIDNGFVNYTAASADATYKAFTGELLEAVLFRHNSRQPNEENILSNETVAFHFDLVARLCDKYSIDQNDVVLKRMTRTSDLSSQGVKYNWRTVQQTQGSQSYSTFSCFHRKGHVASLMFRENIYTAATRAMSKQYMMMSKPLLDGSLSSGGIKGQRYPGVTVEAKLKNYARKVRMQSADEVAFDLILDKLNQINATRAEYFKEHGKNMLLDEKDKLKDSRDVVDKNRIAEGSASDENPF</sequence>